<dbReference type="GO" id="GO:0008168">
    <property type="term" value="F:methyltransferase activity"/>
    <property type="evidence" value="ECO:0007669"/>
    <property type="project" value="UniProtKB-KW"/>
</dbReference>
<keyword evidence="8" id="KW-1185">Reference proteome</keyword>
<evidence type="ECO:0000256" key="3">
    <source>
        <dbReference type="ARBA" id="ARBA00022603"/>
    </source>
</evidence>
<dbReference type="InterPro" id="IPR046977">
    <property type="entry name" value="RsmC/RlmG"/>
</dbReference>
<evidence type="ECO:0000313" key="8">
    <source>
        <dbReference type="Proteomes" id="UP001236500"/>
    </source>
</evidence>
<dbReference type="InterPro" id="IPR002052">
    <property type="entry name" value="DNA_methylase_N6_adenine_CS"/>
</dbReference>
<keyword evidence="2" id="KW-0698">rRNA processing</keyword>
<evidence type="ECO:0000256" key="4">
    <source>
        <dbReference type="ARBA" id="ARBA00022679"/>
    </source>
</evidence>
<sequence length="343" mass="37140">MPALLSQILRDCDENTLLIADENTKPLLVPGFGFTGTLLSNRWDIVELARNCGIGAVFSDFDLAGIDTKYSRIVYPVSKEKAAVHHVINNAPQYLCEGGELVLLGSKTSGIKTYAQKAAQRFGTPKHLQKLGSEYQSCTLFSQGANIGPPLDDADYPHLRKLDELDGLYSKPGLFGWNKVDVGSALLASHFENHLPNGNIQAVDLGCGYGYLSAKLAAAINNTISLNIIATDNNAAAIAACEKNFLELGVSGEVIPADAGSAIPPYSANLVICNPPFHQGFQVEGDLTDRFLTQAERILRPQSTALFVVNEFIPLGRKAQNLFKSVELLGKEKGFCVYRLRKA</sequence>
<gene>
    <name evidence="7" type="ORF">PVT68_03195</name>
</gene>
<dbReference type="InterPro" id="IPR029063">
    <property type="entry name" value="SAM-dependent_MTases_sf"/>
</dbReference>
<name>A0ABY8NEF5_9GAMM</name>
<dbReference type="Gene3D" id="3.40.50.150">
    <property type="entry name" value="Vaccinia Virus protein VP39"/>
    <property type="match status" value="2"/>
</dbReference>
<keyword evidence="5" id="KW-0949">S-adenosyl-L-methionine</keyword>
<feature type="domain" description="Methyltransferase small" evidence="6">
    <location>
        <begin position="168"/>
        <end position="339"/>
    </location>
</feature>
<evidence type="ECO:0000256" key="2">
    <source>
        <dbReference type="ARBA" id="ARBA00022552"/>
    </source>
</evidence>
<dbReference type="Proteomes" id="UP001236500">
    <property type="component" value="Chromosome"/>
</dbReference>
<dbReference type="PROSITE" id="PS00092">
    <property type="entry name" value="N6_MTASE"/>
    <property type="match status" value="1"/>
</dbReference>
<dbReference type="CDD" id="cd02440">
    <property type="entry name" value="AdoMet_MTases"/>
    <property type="match status" value="1"/>
</dbReference>
<evidence type="ECO:0000313" key="7">
    <source>
        <dbReference type="EMBL" id="WGL17309.1"/>
    </source>
</evidence>
<proteinExistence type="predicted"/>
<keyword evidence="1" id="KW-0963">Cytoplasm</keyword>
<keyword evidence="3 7" id="KW-0489">Methyltransferase</keyword>
<dbReference type="EMBL" id="CP118605">
    <property type="protein sequence ID" value="WGL17309.1"/>
    <property type="molecule type" value="Genomic_DNA"/>
</dbReference>
<dbReference type="Pfam" id="PF05175">
    <property type="entry name" value="MTS"/>
    <property type="match status" value="1"/>
</dbReference>
<dbReference type="GO" id="GO:0032259">
    <property type="term" value="P:methylation"/>
    <property type="evidence" value="ECO:0007669"/>
    <property type="project" value="UniProtKB-KW"/>
</dbReference>
<accession>A0ABY8NEF5</accession>
<reference evidence="7 8" key="1">
    <citation type="submission" date="2023-02" db="EMBL/GenBank/DDBJ databases">
        <title>Description and genomic characterization of Microbulbifer bruguierae sp. nov., isolated from the sediment of mangrove plant Bruguiera sexangula.</title>
        <authorList>
            <person name="Long M."/>
        </authorList>
    </citation>
    <scope>NUCLEOTIDE SEQUENCE [LARGE SCALE GENOMIC DNA]</scope>
    <source>
        <strain evidence="7 8">H12</strain>
    </source>
</reference>
<dbReference type="RefSeq" id="WP_280321159.1">
    <property type="nucleotide sequence ID" value="NZ_CP118605.1"/>
</dbReference>
<keyword evidence="4" id="KW-0808">Transferase</keyword>
<evidence type="ECO:0000256" key="5">
    <source>
        <dbReference type="ARBA" id="ARBA00022691"/>
    </source>
</evidence>
<dbReference type="SUPFAM" id="SSF53335">
    <property type="entry name" value="S-adenosyl-L-methionine-dependent methyltransferases"/>
    <property type="match status" value="1"/>
</dbReference>
<evidence type="ECO:0000259" key="6">
    <source>
        <dbReference type="Pfam" id="PF05175"/>
    </source>
</evidence>
<evidence type="ECO:0000256" key="1">
    <source>
        <dbReference type="ARBA" id="ARBA00022490"/>
    </source>
</evidence>
<dbReference type="PANTHER" id="PTHR47816">
    <property type="entry name" value="RIBOSOMAL RNA SMALL SUBUNIT METHYLTRANSFERASE C"/>
    <property type="match status" value="1"/>
</dbReference>
<dbReference type="InterPro" id="IPR007848">
    <property type="entry name" value="Small_mtfrase_dom"/>
</dbReference>
<dbReference type="PANTHER" id="PTHR47816:SF4">
    <property type="entry name" value="RIBOSOMAL RNA SMALL SUBUNIT METHYLTRANSFERASE C"/>
    <property type="match status" value="1"/>
</dbReference>
<protein>
    <submittedName>
        <fullName evidence="7">Methyltransferase</fullName>
    </submittedName>
</protein>
<organism evidence="7 8">
    <name type="scientific">Microbulbifer bruguierae</name>
    <dbReference type="NCBI Taxonomy" id="3029061"/>
    <lineage>
        <taxon>Bacteria</taxon>
        <taxon>Pseudomonadati</taxon>
        <taxon>Pseudomonadota</taxon>
        <taxon>Gammaproteobacteria</taxon>
        <taxon>Cellvibrionales</taxon>
        <taxon>Microbulbiferaceae</taxon>
        <taxon>Microbulbifer</taxon>
    </lineage>
</organism>